<feature type="chain" id="PRO_5039168087" evidence="2">
    <location>
        <begin position="23"/>
        <end position="584"/>
    </location>
</feature>
<dbReference type="InterPro" id="IPR000914">
    <property type="entry name" value="SBP_5_dom"/>
</dbReference>
<organism evidence="4 5">
    <name type="scientific">Flexivirga caeni</name>
    <dbReference type="NCBI Taxonomy" id="2294115"/>
    <lineage>
        <taxon>Bacteria</taxon>
        <taxon>Bacillati</taxon>
        <taxon>Actinomycetota</taxon>
        <taxon>Actinomycetes</taxon>
        <taxon>Micrococcales</taxon>
        <taxon>Dermacoccaceae</taxon>
        <taxon>Flexivirga</taxon>
    </lineage>
</organism>
<dbReference type="InterPro" id="IPR030678">
    <property type="entry name" value="Peptide/Ni-bd"/>
</dbReference>
<dbReference type="SUPFAM" id="SSF53850">
    <property type="entry name" value="Periplasmic binding protein-like II"/>
    <property type="match status" value="1"/>
</dbReference>
<dbReference type="GO" id="GO:0043190">
    <property type="term" value="C:ATP-binding cassette (ABC) transporter complex"/>
    <property type="evidence" value="ECO:0007669"/>
    <property type="project" value="InterPro"/>
</dbReference>
<feature type="region of interest" description="Disordered" evidence="1">
    <location>
        <begin position="23"/>
        <end position="60"/>
    </location>
</feature>
<dbReference type="AlphaFoldDB" id="A0A3M9LXM3"/>
<dbReference type="GO" id="GO:0015833">
    <property type="term" value="P:peptide transport"/>
    <property type="evidence" value="ECO:0007669"/>
    <property type="project" value="TreeGrafter"/>
</dbReference>
<dbReference type="Gene3D" id="3.10.105.10">
    <property type="entry name" value="Dipeptide-binding Protein, Domain 3"/>
    <property type="match status" value="1"/>
</dbReference>
<evidence type="ECO:0000256" key="2">
    <source>
        <dbReference type="SAM" id="SignalP"/>
    </source>
</evidence>
<keyword evidence="5" id="KW-1185">Reference proteome</keyword>
<dbReference type="Proteomes" id="UP000271678">
    <property type="component" value="Unassembled WGS sequence"/>
</dbReference>
<feature type="domain" description="Solute-binding protein family 5" evidence="3">
    <location>
        <begin position="114"/>
        <end position="502"/>
    </location>
</feature>
<dbReference type="Gene3D" id="3.40.190.10">
    <property type="entry name" value="Periplasmic binding protein-like II"/>
    <property type="match status" value="1"/>
</dbReference>
<dbReference type="PIRSF" id="PIRSF002741">
    <property type="entry name" value="MppA"/>
    <property type="match status" value="1"/>
</dbReference>
<dbReference type="PANTHER" id="PTHR30290:SF83">
    <property type="entry name" value="ABC TRANSPORTER SUBSTRATE-BINDING PROTEIN"/>
    <property type="match status" value="1"/>
</dbReference>
<dbReference type="EMBL" id="RJJQ01000025">
    <property type="protein sequence ID" value="RNI18060.1"/>
    <property type="molecule type" value="Genomic_DNA"/>
</dbReference>
<reference evidence="4 5" key="1">
    <citation type="submission" date="2018-11" db="EMBL/GenBank/DDBJ databases">
        <title>Draft genome of Simplicispira Flexivirga sp. BO-16.</title>
        <authorList>
            <person name="Im W.T."/>
        </authorList>
    </citation>
    <scope>NUCLEOTIDE SEQUENCE [LARGE SCALE GENOMIC DNA]</scope>
    <source>
        <strain evidence="4 5">BO-16</strain>
    </source>
</reference>
<evidence type="ECO:0000313" key="4">
    <source>
        <dbReference type="EMBL" id="RNI18060.1"/>
    </source>
</evidence>
<feature type="signal peptide" evidence="2">
    <location>
        <begin position="1"/>
        <end position="22"/>
    </location>
</feature>
<feature type="compositionally biased region" description="Low complexity" evidence="1">
    <location>
        <begin position="23"/>
        <end position="33"/>
    </location>
</feature>
<proteinExistence type="predicted"/>
<evidence type="ECO:0000313" key="5">
    <source>
        <dbReference type="Proteomes" id="UP000271678"/>
    </source>
</evidence>
<gene>
    <name evidence="4" type="ORF">EFY87_18565</name>
</gene>
<evidence type="ECO:0000256" key="1">
    <source>
        <dbReference type="SAM" id="MobiDB-lite"/>
    </source>
</evidence>
<evidence type="ECO:0000259" key="3">
    <source>
        <dbReference type="Pfam" id="PF00496"/>
    </source>
</evidence>
<sequence>MRRSSKIAVAVVMLAMPLAACSNSGPSGSNASAKTSSTPRAKVTAAAMDPSVKGPAPAVAGAKTGGTLTITNVGNPPTWDPAGAYYEFSMGILSDLVTRGLTGYQINSKGVATLVPDLGTDLGTQSADGLTWTFKLKPGMKYSNGETVKAADFVYAIKRSFDPTLGGNGPVPYLQSYLKGGSTYKGPFKQPKVDFPGVTAQGDDTVVFHLARKWPTLPYYLAFPAASPIPQSAEKRGDYQKDPLATGPYMVKSLIKGSSIVLVKNPQWDPKSDPIRHQYPNQIDVKLGVNPLTTQQRILAGVAGGATTVDISGVDASLTGKIASHPKQILFGPSPCEAYLPLDSQKIPLAVRKAIAVAYPYDQTRKADGENSYVLDPATTYAPPQVPGIKQYPPVNGMTGQGPGDPVKAKAMLKAAGKENFALSYYYDEGNPQLIAQSNALKAGLTAAGFTVKAVPVSDQEYSTKINQTNTGMNVGQGISSWCYDWPSGDSIYPQLFSSSTAKDGRSVANLQDAAIDKQLTEISSLDPTAAEPKWLAFDKQMAEQVMGIPLSYSKASSVLGVKVHNVVDDPNKGLPDFAQIWVG</sequence>
<protein>
    <submittedName>
        <fullName evidence="4">ABC transporter substrate-binding protein</fullName>
    </submittedName>
</protein>
<dbReference type="Pfam" id="PF00496">
    <property type="entry name" value="SBP_bac_5"/>
    <property type="match status" value="1"/>
</dbReference>
<dbReference type="GO" id="GO:0042597">
    <property type="term" value="C:periplasmic space"/>
    <property type="evidence" value="ECO:0007669"/>
    <property type="project" value="UniProtKB-ARBA"/>
</dbReference>
<dbReference type="PANTHER" id="PTHR30290">
    <property type="entry name" value="PERIPLASMIC BINDING COMPONENT OF ABC TRANSPORTER"/>
    <property type="match status" value="1"/>
</dbReference>
<keyword evidence="2" id="KW-0732">Signal</keyword>
<accession>A0A3M9LXM3</accession>
<dbReference type="InterPro" id="IPR039424">
    <property type="entry name" value="SBP_5"/>
</dbReference>
<dbReference type="GO" id="GO:1904680">
    <property type="term" value="F:peptide transmembrane transporter activity"/>
    <property type="evidence" value="ECO:0007669"/>
    <property type="project" value="TreeGrafter"/>
</dbReference>
<comment type="caution">
    <text evidence="4">The sequence shown here is derived from an EMBL/GenBank/DDBJ whole genome shotgun (WGS) entry which is preliminary data.</text>
</comment>
<name>A0A3M9LXM3_9MICO</name>